<keyword evidence="1" id="KW-1133">Transmembrane helix</keyword>
<feature type="chain" id="PRO_5015554166" evidence="2">
    <location>
        <begin position="36"/>
        <end position="637"/>
    </location>
</feature>
<sequence>MISTRLTGRRAITAAFLLVLFAALALAGFTQPAHADSGDKISKYDISYVVEPDGTVQVKETIDYEFSGGSRHGIYRNLAIRGPYPGNDNKDREYQIDNFAVSSPTGASTAFKKTVTQSDGGRSATAQYQIGSANQYVDSAETYVLTYDIKGALNPQKNADTEFFWNATGNGWDAQINNVSIDVTVPGGPQKIKCVQGPQGSTQACETAEVQGDKAVFFAAGGDSSASYGVTFDVAINPSKVDATPILVDRATWLNQHGFTLTNGIIGAIGVILVGVFGARTSRRMRDQRFTGVPPGVVPSKRELAAGGGIGVITDKGDIHPPVAFSPPKGMSPAEAAELMGGNTASEALPATVLDLAYRGVIRIHEDPTNGSEPGYIELVDASKATAAHERLLVDGMFPYGNPGEVCQLSAPTAGEPNKFYDGYVAMNGAVRTTVLDQKLYRPNDRYTRKSIRGLGVFLLAAGIIGSIWASSAHPTLVLWLVAAAVAGVVLLAIATKAKGSGLTATGRARLDQIEGFRTYLGTAEADQLRFEEGEDIFSRYLPWAVIFDMTERWSKICATLIEQGRIPAQPDWYIGNYSGFMAIAMISSLNSSISQAAAPPPSVNSGGGGGGFGGGSGFGGGGFSGGGGGGGGGGSW</sequence>
<keyword evidence="2" id="KW-0732">Signal</keyword>
<organism evidence="5 6">
    <name type="scientific">Antricoccus suffuscus</name>
    <dbReference type="NCBI Taxonomy" id="1629062"/>
    <lineage>
        <taxon>Bacteria</taxon>
        <taxon>Bacillati</taxon>
        <taxon>Actinomycetota</taxon>
        <taxon>Actinomycetes</taxon>
        <taxon>Geodermatophilales</taxon>
        <taxon>Antricoccaceae</taxon>
        <taxon>Antricoccus</taxon>
    </lineage>
</organism>
<feature type="domain" description="DUF2207" evidence="3">
    <location>
        <begin position="40"/>
        <end position="201"/>
    </location>
</feature>
<keyword evidence="1" id="KW-0472">Membrane</keyword>
<evidence type="ECO:0000313" key="6">
    <source>
        <dbReference type="Proteomes" id="UP000237752"/>
    </source>
</evidence>
<evidence type="ECO:0000256" key="1">
    <source>
        <dbReference type="SAM" id="Phobius"/>
    </source>
</evidence>
<reference evidence="5 6" key="1">
    <citation type="submission" date="2018-03" db="EMBL/GenBank/DDBJ databases">
        <title>Genomic Encyclopedia of Archaeal and Bacterial Type Strains, Phase II (KMG-II): from individual species to whole genera.</title>
        <authorList>
            <person name="Goeker M."/>
        </authorList>
    </citation>
    <scope>NUCLEOTIDE SEQUENCE [LARGE SCALE GENOMIC DNA]</scope>
    <source>
        <strain evidence="5 6">DSM 100065</strain>
    </source>
</reference>
<evidence type="ECO:0000313" key="5">
    <source>
        <dbReference type="EMBL" id="PRZ40603.1"/>
    </source>
</evidence>
<feature type="signal peptide" evidence="2">
    <location>
        <begin position="1"/>
        <end position="35"/>
    </location>
</feature>
<dbReference type="Proteomes" id="UP000237752">
    <property type="component" value="Unassembled WGS sequence"/>
</dbReference>
<dbReference type="Pfam" id="PF20990">
    <property type="entry name" value="DUF2207_C"/>
    <property type="match status" value="1"/>
</dbReference>
<name>A0A2T0ZW99_9ACTN</name>
<gene>
    <name evidence="5" type="ORF">CLV47_11530</name>
</gene>
<evidence type="ECO:0000256" key="2">
    <source>
        <dbReference type="SAM" id="SignalP"/>
    </source>
</evidence>
<comment type="caution">
    <text evidence="5">The sequence shown here is derived from an EMBL/GenBank/DDBJ whole genome shotgun (WGS) entry which is preliminary data.</text>
</comment>
<feature type="transmembrane region" description="Helical" evidence="1">
    <location>
        <begin position="477"/>
        <end position="495"/>
    </location>
</feature>
<dbReference type="RefSeq" id="WP_177557557.1">
    <property type="nucleotide sequence ID" value="NZ_PVUE01000015.1"/>
</dbReference>
<evidence type="ECO:0000259" key="4">
    <source>
        <dbReference type="Pfam" id="PF20990"/>
    </source>
</evidence>
<accession>A0A2T0ZW99</accession>
<dbReference type="EMBL" id="PVUE01000015">
    <property type="protein sequence ID" value="PRZ40603.1"/>
    <property type="molecule type" value="Genomic_DNA"/>
</dbReference>
<feature type="transmembrane region" description="Helical" evidence="1">
    <location>
        <begin position="259"/>
        <end position="279"/>
    </location>
</feature>
<dbReference type="Pfam" id="PF09972">
    <property type="entry name" value="DUF2207"/>
    <property type="match status" value="1"/>
</dbReference>
<keyword evidence="6" id="KW-1185">Reference proteome</keyword>
<keyword evidence="1" id="KW-0812">Transmembrane</keyword>
<protein>
    <submittedName>
        <fullName evidence="5">Putative membrane protein DUF2207</fullName>
    </submittedName>
</protein>
<dbReference type="AlphaFoldDB" id="A0A2T0ZW99"/>
<evidence type="ECO:0000259" key="3">
    <source>
        <dbReference type="Pfam" id="PF09972"/>
    </source>
</evidence>
<feature type="domain" description="Predicted membrane protein YciQ-like C-terminal" evidence="4">
    <location>
        <begin position="326"/>
        <end position="556"/>
    </location>
</feature>
<dbReference type="InterPro" id="IPR048389">
    <property type="entry name" value="YciQ-like_C"/>
</dbReference>
<proteinExistence type="predicted"/>
<feature type="transmembrane region" description="Helical" evidence="1">
    <location>
        <begin position="452"/>
        <end position="471"/>
    </location>
</feature>
<dbReference type="InterPro" id="IPR018702">
    <property type="entry name" value="DUF2207"/>
</dbReference>